<gene>
    <name evidence="2" type="ORF">AC631_05296</name>
</gene>
<feature type="region of interest" description="Disordered" evidence="1">
    <location>
        <begin position="31"/>
        <end position="67"/>
    </location>
</feature>
<feature type="region of interest" description="Disordered" evidence="1">
    <location>
        <begin position="263"/>
        <end position="283"/>
    </location>
</feature>
<dbReference type="RefSeq" id="XP_015465038.1">
    <property type="nucleotide sequence ID" value="XM_015614125.1"/>
</dbReference>
<accession>A0A0V1PRR9</accession>
<protein>
    <submittedName>
        <fullName evidence="2">Uncharacterized protein</fullName>
    </submittedName>
</protein>
<name>A0A0V1PRR9_9ASCO</name>
<sequence length="283" mass="32506">KPCEEYHDNNFEKEKNFNRFFKLEQALDASGDEKIPRSVNNESNSISKDLSVGGSLKDDLEEISEDRPKAKFDTQLLLSDSPKTESAVLENTVFSPNTHRPSLRDIPGIENIEISSPDQDVDKPYGTFRMALKMRSNKNILYGKSPKHQDPHFNNLDDEIDSHLYYHSRRNVLFKCFPSKTLVYQDNMRETHNENTDFAPDLESDKQIPDEQIPTIPTTPNSLSDSLTAIKGIFQQKYKSSFSRDKNKRRNLSVRFVSPILSPIEMTNNEENEDDNNNTQGTK</sequence>
<dbReference type="GeneID" id="26842305"/>
<organism evidence="2 3">
    <name type="scientific">Debaryomyces fabryi</name>
    <dbReference type="NCBI Taxonomy" id="58627"/>
    <lineage>
        <taxon>Eukaryota</taxon>
        <taxon>Fungi</taxon>
        <taxon>Dikarya</taxon>
        <taxon>Ascomycota</taxon>
        <taxon>Saccharomycotina</taxon>
        <taxon>Pichiomycetes</taxon>
        <taxon>Debaryomycetaceae</taxon>
        <taxon>Debaryomyces</taxon>
    </lineage>
</organism>
<reference evidence="2 3" key="1">
    <citation type="submission" date="2015-11" db="EMBL/GenBank/DDBJ databases">
        <title>The genome of Debaryomyces fabryi.</title>
        <authorList>
            <person name="Tafer H."/>
            <person name="Lopandic K."/>
        </authorList>
    </citation>
    <scope>NUCLEOTIDE SEQUENCE [LARGE SCALE GENOMIC DNA]</scope>
    <source>
        <strain evidence="2 3">CBS 789</strain>
    </source>
</reference>
<evidence type="ECO:0000313" key="2">
    <source>
        <dbReference type="EMBL" id="KRZ98935.1"/>
    </source>
</evidence>
<dbReference type="OrthoDB" id="10474414at2759"/>
<proteinExistence type="predicted"/>
<dbReference type="EMBL" id="LMYN01000190">
    <property type="protein sequence ID" value="KRZ98935.1"/>
    <property type="molecule type" value="Genomic_DNA"/>
</dbReference>
<evidence type="ECO:0000256" key="1">
    <source>
        <dbReference type="SAM" id="MobiDB-lite"/>
    </source>
</evidence>
<dbReference type="Proteomes" id="UP000054251">
    <property type="component" value="Unassembled WGS sequence"/>
</dbReference>
<comment type="caution">
    <text evidence="2">The sequence shown here is derived from an EMBL/GenBank/DDBJ whole genome shotgun (WGS) entry which is preliminary data.</text>
</comment>
<evidence type="ECO:0000313" key="3">
    <source>
        <dbReference type="Proteomes" id="UP000054251"/>
    </source>
</evidence>
<feature type="non-terminal residue" evidence="2">
    <location>
        <position position="1"/>
    </location>
</feature>
<keyword evidence="3" id="KW-1185">Reference proteome</keyword>
<feature type="compositionally biased region" description="Polar residues" evidence="1">
    <location>
        <begin position="38"/>
        <end position="48"/>
    </location>
</feature>
<dbReference type="AlphaFoldDB" id="A0A0V1PRR9"/>